<gene>
    <name evidence="1" type="ORF">N3K66_006257</name>
</gene>
<organism evidence="1 2">
    <name type="scientific">Trichothecium roseum</name>
    <dbReference type="NCBI Taxonomy" id="47278"/>
    <lineage>
        <taxon>Eukaryota</taxon>
        <taxon>Fungi</taxon>
        <taxon>Dikarya</taxon>
        <taxon>Ascomycota</taxon>
        <taxon>Pezizomycotina</taxon>
        <taxon>Sordariomycetes</taxon>
        <taxon>Hypocreomycetidae</taxon>
        <taxon>Hypocreales</taxon>
        <taxon>Hypocreales incertae sedis</taxon>
        <taxon>Trichothecium</taxon>
    </lineage>
</organism>
<comment type="caution">
    <text evidence="1">The sequence shown here is derived from an EMBL/GenBank/DDBJ whole genome shotgun (WGS) entry which is preliminary data.</text>
</comment>
<reference evidence="1" key="1">
    <citation type="submission" date="2022-10" db="EMBL/GenBank/DDBJ databases">
        <title>Complete Genome of Trichothecium roseum strain YXFP-22015, a Plant Pathogen Isolated from Citrus.</title>
        <authorList>
            <person name="Wang Y."/>
            <person name="Zhu L."/>
        </authorList>
    </citation>
    <scope>NUCLEOTIDE SEQUENCE</scope>
    <source>
        <strain evidence="1">YXFP-22015</strain>
    </source>
</reference>
<name>A0ACC0V0A5_9HYPO</name>
<keyword evidence="2" id="KW-1185">Reference proteome</keyword>
<evidence type="ECO:0000313" key="1">
    <source>
        <dbReference type="EMBL" id="KAI9899796.1"/>
    </source>
</evidence>
<sequence length="327" mass="34960">MSRAILVTGATGFQGSAVIDALLAQDLPSPFLVLAATRNARSPAATRLAAKSPRIKLVEGDMNRTHDLFAAAKSAASAAGATLWGVYSVQVFHGKGASLEGETAQAKAVVDEALAAGVGFFVYGSVERGGDERSWHNPTGVPHFRGKLDAERYLRDKTASPSSSGNNGASAMKWTILRPVIYWDNLGPDLGSRVFLTMMRDVLRGKPVQWVAARDIGVAAAAFFRDPETWGGRAVGVASQVLTHAEMDAAFREVVGRPLPTTFGFLGRALRAGLFPGLPAYGRMAEWFREEGFAADMELNRGFNPAPMTFGDWLRGSGFVRGRSEVA</sequence>
<accession>A0ACC0V0A5</accession>
<proteinExistence type="predicted"/>
<evidence type="ECO:0000313" key="2">
    <source>
        <dbReference type="Proteomes" id="UP001163324"/>
    </source>
</evidence>
<dbReference type="Proteomes" id="UP001163324">
    <property type="component" value="Chromosome 5"/>
</dbReference>
<dbReference type="EMBL" id="CM047944">
    <property type="protein sequence ID" value="KAI9899796.1"/>
    <property type="molecule type" value="Genomic_DNA"/>
</dbReference>
<protein>
    <submittedName>
        <fullName evidence="1">Uncharacterized protein</fullName>
    </submittedName>
</protein>